<dbReference type="EMBL" id="JAERQJ010000002">
    <property type="protein sequence ID" value="MBL0683319.1"/>
    <property type="molecule type" value="Genomic_DNA"/>
</dbReference>
<evidence type="ECO:0000313" key="3">
    <source>
        <dbReference type="Proteomes" id="UP000651057"/>
    </source>
</evidence>
<evidence type="ECO:0000313" key="2">
    <source>
        <dbReference type="EMBL" id="MBL0683319.1"/>
    </source>
</evidence>
<protein>
    <recommendedName>
        <fullName evidence="1">Effector-associated domain-containing protein</fullName>
    </recommendedName>
</protein>
<dbReference type="RefSeq" id="WP_201918182.1">
    <property type="nucleotide sequence ID" value="NZ_BAABAX010000023.1"/>
</dbReference>
<organism evidence="2 3">
    <name type="scientific">Aquimarina mytili</name>
    <dbReference type="NCBI Taxonomy" id="874423"/>
    <lineage>
        <taxon>Bacteria</taxon>
        <taxon>Pseudomonadati</taxon>
        <taxon>Bacteroidota</taxon>
        <taxon>Flavobacteriia</taxon>
        <taxon>Flavobacteriales</taxon>
        <taxon>Flavobacteriaceae</taxon>
        <taxon>Aquimarina</taxon>
    </lineage>
</organism>
<dbReference type="AlphaFoldDB" id="A0A937D5H5"/>
<gene>
    <name evidence="2" type="ORF">JJQ60_07310</name>
</gene>
<name>A0A937D5H5_9FLAO</name>
<proteinExistence type="predicted"/>
<comment type="caution">
    <text evidence="2">The sequence shown here is derived from an EMBL/GenBank/DDBJ whole genome shotgun (WGS) entry which is preliminary data.</text>
</comment>
<accession>A0A937D5H5</accession>
<dbReference type="InterPro" id="IPR045439">
    <property type="entry name" value="EAD11"/>
</dbReference>
<keyword evidence="3" id="KW-1185">Reference proteome</keyword>
<dbReference type="Pfam" id="PF19964">
    <property type="entry name" value="EAD11"/>
    <property type="match status" value="1"/>
</dbReference>
<evidence type="ECO:0000259" key="1">
    <source>
        <dbReference type="Pfam" id="PF19964"/>
    </source>
</evidence>
<reference evidence="2" key="1">
    <citation type="submission" date="2021-01" db="EMBL/GenBank/DDBJ databases">
        <authorList>
            <person name="Zhong Y.L."/>
        </authorList>
    </citation>
    <scope>NUCLEOTIDE SEQUENCE</scope>
    <source>
        <strain evidence="2">KCTC 23302</strain>
    </source>
</reference>
<dbReference type="Proteomes" id="UP000651057">
    <property type="component" value="Unassembled WGS sequence"/>
</dbReference>
<feature type="domain" description="Effector-associated" evidence="1">
    <location>
        <begin position="2"/>
        <end position="75"/>
    </location>
</feature>
<sequence>MDKDVIKRFIAEGKTQKAIEFLLSENGNNKDIIILSGRYESINDLFRKNAVDISYKSIEEVKINNELLNLIEDLEIDTVKNSKEIIPSFKFIDNTEIRMDYQLIDKKEHEINYVDEAIGYGLSIPNKKLWTDPQYLNYFEYLSKLGLKGMEEELKMGLAIIPFGNMLQNSKHIIFQYGRELDIKYTDTSSTELIDKIIKLANKASLEENQQELDEQTIAEFRVGMFKGDLNMDGSVFSNAITIAVYEKKYAQSSSLPINLPNFFKAMIGHNLNESIDKLEAFSDSIMWVTKNKLLNLEIDNKRSNLSIFRANKLVENDEQIFAISVQYAPETDTTIEIWSELKDVFDSFSILSN</sequence>